<feature type="transmembrane region" description="Helical" evidence="1">
    <location>
        <begin position="7"/>
        <end position="30"/>
    </location>
</feature>
<keyword evidence="1" id="KW-0812">Transmembrane</keyword>
<comment type="caution">
    <text evidence="2">The sequence shown here is derived from an EMBL/GenBank/DDBJ whole genome shotgun (WGS) entry which is preliminary data.</text>
</comment>
<dbReference type="Proteomes" id="UP001320898">
    <property type="component" value="Unassembled WGS sequence"/>
</dbReference>
<keyword evidence="1" id="KW-0472">Membrane</keyword>
<dbReference type="EMBL" id="JALIDZ010000006">
    <property type="protein sequence ID" value="MCT8973061.1"/>
    <property type="molecule type" value="Genomic_DNA"/>
</dbReference>
<evidence type="ECO:0000256" key="1">
    <source>
        <dbReference type="SAM" id="Phobius"/>
    </source>
</evidence>
<keyword evidence="3" id="KW-1185">Reference proteome</keyword>
<dbReference type="RefSeq" id="WP_261616644.1">
    <property type="nucleotide sequence ID" value="NZ_JALIDZ010000006.1"/>
</dbReference>
<reference evidence="2 3" key="1">
    <citation type="submission" date="2022-04" db="EMBL/GenBank/DDBJ databases">
        <authorList>
            <person name="Ye Y.-Q."/>
            <person name="Du Z.-J."/>
        </authorList>
    </citation>
    <scope>NUCLEOTIDE SEQUENCE [LARGE SCALE GENOMIC DNA]</scope>
    <source>
        <strain evidence="2 3">A6E488</strain>
    </source>
</reference>
<gene>
    <name evidence="2" type="ORF">MUB46_14440</name>
</gene>
<dbReference type="Pfam" id="PF11003">
    <property type="entry name" value="DUF2842"/>
    <property type="match status" value="1"/>
</dbReference>
<sequence length="79" mass="9267">MGYRTRRWIGVAVLAIFVPVYVLIAMEVGARYIDSLSGVIQFVYYLVAGFAWTLPAMMLIKWMRKVPRPQNRVREDFRL</sequence>
<organism evidence="2 3">
    <name type="scientific">Microbaculum marinisediminis</name>
    <dbReference type="NCBI Taxonomy" id="2931392"/>
    <lineage>
        <taxon>Bacteria</taxon>
        <taxon>Pseudomonadati</taxon>
        <taxon>Pseudomonadota</taxon>
        <taxon>Alphaproteobacteria</taxon>
        <taxon>Hyphomicrobiales</taxon>
        <taxon>Tepidamorphaceae</taxon>
        <taxon>Microbaculum</taxon>
    </lineage>
</organism>
<name>A0AAW5QYD1_9HYPH</name>
<proteinExistence type="predicted"/>
<feature type="transmembrane region" description="Helical" evidence="1">
    <location>
        <begin position="42"/>
        <end position="62"/>
    </location>
</feature>
<dbReference type="AlphaFoldDB" id="A0AAW5QYD1"/>
<keyword evidence="1" id="KW-1133">Transmembrane helix</keyword>
<accession>A0AAW5QYD1</accession>
<evidence type="ECO:0000313" key="2">
    <source>
        <dbReference type="EMBL" id="MCT8973061.1"/>
    </source>
</evidence>
<evidence type="ECO:0000313" key="3">
    <source>
        <dbReference type="Proteomes" id="UP001320898"/>
    </source>
</evidence>
<protein>
    <submittedName>
        <fullName evidence="2">DUF2842 domain-containing protein</fullName>
    </submittedName>
</protein>
<dbReference type="InterPro" id="IPR021265">
    <property type="entry name" value="DUF2842"/>
</dbReference>